<organism evidence="7 8">
    <name type="scientific">Albimonas pacifica</name>
    <dbReference type="NCBI Taxonomy" id="1114924"/>
    <lineage>
        <taxon>Bacteria</taxon>
        <taxon>Pseudomonadati</taxon>
        <taxon>Pseudomonadota</taxon>
        <taxon>Alphaproteobacteria</taxon>
        <taxon>Rhodobacterales</taxon>
        <taxon>Paracoccaceae</taxon>
        <taxon>Albimonas</taxon>
    </lineage>
</organism>
<proteinExistence type="inferred from homology"/>
<keyword evidence="3" id="KW-0813">Transport</keyword>
<dbReference type="GO" id="GO:0030288">
    <property type="term" value="C:outer membrane-bounded periplasmic space"/>
    <property type="evidence" value="ECO:0007669"/>
    <property type="project" value="UniProtKB-ARBA"/>
</dbReference>
<keyword evidence="8" id="KW-1185">Reference proteome</keyword>
<dbReference type="EMBL" id="FOQH01000005">
    <property type="protein sequence ID" value="SFI20921.1"/>
    <property type="molecule type" value="Genomic_DNA"/>
</dbReference>
<dbReference type="PIRSF" id="PIRSF002741">
    <property type="entry name" value="MppA"/>
    <property type="match status" value="1"/>
</dbReference>
<dbReference type="STRING" id="1114924.SAMN05216258_10574"/>
<dbReference type="SUPFAM" id="SSF53850">
    <property type="entry name" value="Periplasmic binding protein-like II"/>
    <property type="match status" value="1"/>
</dbReference>
<feature type="signal peptide" evidence="5">
    <location>
        <begin position="1"/>
        <end position="27"/>
    </location>
</feature>
<dbReference type="PANTHER" id="PTHR30290:SF9">
    <property type="entry name" value="OLIGOPEPTIDE-BINDING PROTEIN APPA"/>
    <property type="match status" value="1"/>
</dbReference>
<keyword evidence="4 5" id="KW-0732">Signal</keyword>
<name>A0A1I3GCK6_9RHOB</name>
<dbReference type="Gene3D" id="3.10.105.10">
    <property type="entry name" value="Dipeptide-binding Protein, Domain 3"/>
    <property type="match status" value="1"/>
</dbReference>
<evidence type="ECO:0000256" key="2">
    <source>
        <dbReference type="ARBA" id="ARBA00005695"/>
    </source>
</evidence>
<dbReference type="RefSeq" id="WP_092859927.1">
    <property type="nucleotide sequence ID" value="NZ_FOQH01000005.1"/>
</dbReference>
<evidence type="ECO:0000256" key="5">
    <source>
        <dbReference type="SAM" id="SignalP"/>
    </source>
</evidence>
<dbReference type="Pfam" id="PF00496">
    <property type="entry name" value="SBP_bac_5"/>
    <property type="match status" value="1"/>
</dbReference>
<dbReference type="PANTHER" id="PTHR30290">
    <property type="entry name" value="PERIPLASMIC BINDING COMPONENT OF ABC TRANSPORTER"/>
    <property type="match status" value="1"/>
</dbReference>
<dbReference type="GO" id="GO:0043190">
    <property type="term" value="C:ATP-binding cassette (ABC) transporter complex"/>
    <property type="evidence" value="ECO:0007669"/>
    <property type="project" value="InterPro"/>
</dbReference>
<evidence type="ECO:0000256" key="4">
    <source>
        <dbReference type="ARBA" id="ARBA00022729"/>
    </source>
</evidence>
<dbReference type="Proteomes" id="UP000199377">
    <property type="component" value="Unassembled WGS sequence"/>
</dbReference>
<evidence type="ECO:0000313" key="7">
    <source>
        <dbReference type="EMBL" id="SFI20921.1"/>
    </source>
</evidence>
<dbReference type="GO" id="GO:0015833">
    <property type="term" value="P:peptide transport"/>
    <property type="evidence" value="ECO:0007669"/>
    <property type="project" value="TreeGrafter"/>
</dbReference>
<dbReference type="GO" id="GO:1904680">
    <property type="term" value="F:peptide transmembrane transporter activity"/>
    <property type="evidence" value="ECO:0007669"/>
    <property type="project" value="TreeGrafter"/>
</dbReference>
<evidence type="ECO:0000256" key="1">
    <source>
        <dbReference type="ARBA" id="ARBA00004418"/>
    </source>
</evidence>
<gene>
    <name evidence="7" type="ORF">SAMN05216258_10574</name>
</gene>
<feature type="domain" description="Solute-binding protein family 5" evidence="6">
    <location>
        <begin position="71"/>
        <end position="445"/>
    </location>
</feature>
<dbReference type="Gene3D" id="3.40.190.10">
    <property type="entry name" value="Periplasmic binding protein-like II"/>
    <property type="match status" value="1"/>
</dbReference>
<accession>A0A1I3GCK6</accession>
<dbReference type="InterPro" id="IPR039424">
    <property type="entry name" value="SBP_5"/>
</dbReference>
<dbReference type="InterPro" id="IPR000914">
    <property type="entry name" value="SBP_5_dom"/>
</dbReference>
<comment type="similarity">
    <text evidence="2">Belongs to the bacterial solute-binding protein 5 family.</text>
</comment>
<dbReference type="AlphaFoldDB" id="A0A1I3GCK6"/>
<evidence type="ECO:0000259" key="6">
    <source>
        <dbReference type="Pfam" id="PF00496"/>
    </source>
</evidence>
<reference evidence="7 8" key="1">
    <citation type="submission" date="2016-10" db="EMBL/GenBank/DDBJ databases">
        <authorList>
            <person name="de Groot N.N."/>
        </authorList>
    </citation>
    <scope>NUCLEOTIDE SEQUENCE [LARGE SCALE GENOMIC DNA]</scope>
    <source>
        <strain evidence="7 8">CGMCC 1.11030</strain>
    </source>
</reference>
<dbReference type="CDD" id="cd08498">
    <property type="entry name" value="PBP2_NikA_DppA_OppA_like_2"/>
    <property type="match status" value="1"/>
</dbReference>
<comment type="subcellular location">
    <subcellularLocation>
        <location evidence="1">Periplasm</location>
    </subcellularLocation>
</comment>
<feature type="chain" id="PRO_5011469998" evidence="5">
    <location>
        <begin position="28"/>
        <end position="524"/>
    </location>
</feature>
<evidence type="ECO:0000256" key="3">
    <source>
        <dbReference type="ARBA" id="ARBA00022448"/>
    </source>
</evidence>
<dbReference type="OrthoDB" id="9803988at2"/>
<dbReference type="InterPro" id="IPR030678">
    <property type="entry name" value="Peptide/Ni-bd"/>
</dbReference>
<evidence type="ECO:0000313" key="8">
    <source>
        <dbReference type="Proteomes" id="UP000199377"/>
    </source>
</evidence>
<sequence>MPFANVRRAVAGSLAAMLVLAAVPAAAQTLRWTSQADALTLDPHAQNEGPTIALTGMIYEALVTRDPTMTLQPELATAWEAIEGGWRFALRPGVTFHGGEAFDARDVAFSIRRAMAPTSDWREQLASIVEVETPDPLTVVLRTSGPNPILPNQLTNVFIMDSGWAEAMGVTAPQDYASKQETAAVRQANGTGPFVLEERRPDELTALSANPDWWGKGLFPGNLARIEYRPMRNPATRVAALLAGDVDLVLDPPLQDLARIRAAGMTVASAPQIRTIFLGMDQGSAELRSSDVGGRNPFGDRRVRLAVNHAIDREAIRDHVMEGLSYPTGLLTPPGVHGATPANDAPYPYDPERARALLAEAGYAEGFKVRLDCPNDRYNNDEEICQALVPMLARVGIEVSLDLQPRARHFPKVQNRETDFYLLGWGTPTLDSAFVLDYLVGAGGAWNATGFDNLRLNELIAAMTTETDLARRDAMIAEAWEIVREQAPYAPLHHQVIAWASAPHVDAPICPDDALRPRFVVIRE</sequence>
<protein>
    <submittedName>
        <fullName evidence="7">Peptide/nickel transport system substrate-binding protein</fullName>
    </submittedName>
</protein>